<evidence type="ECO:0000256" key="5">
    <source>
        <dbReference type="ARBA" id="ARBA00022763"/>
    </source>
</evidence>
<dbReference type="GO" id="GO:0005524">
    <property type="term" value="F:ATP binding"/>
    <property type="evidence" value="ECO:0007669"/>
    <property type="project" value="UniProtKB-KW"/>
</dbReference>
<dbReference type="SUPFAM" id="SSF52540">
    <property type="entry name" value="P-loop containing nucleoside triphosphate hydrolases"/>
    <property type="match status" value="2"/>
</dbReference>
<dbReference type="Gene3D" id="3.40.50.300">
    <property type="entry name" value="P-loop containing nucleotide triphosphate hydrolases"/>
    <property type="match status" value="3"/>
</dbReference>
<reference evidence="16 17" key="1">
    <citation type="submission" date="2018-03" db="EMBL/GenBank/DDBJ databases">
        <title>Bacillus urumqiensis sp. nov., a moderately haloalkaliphilic bacterium isolated from a salt lake.</title>
        <authorList>
            <person name="Zhao B."/>
            <person name="Liao Z."/>
        </authorList>
    </citation>
    <scope>NUCLEOTIDE SEQUENCE [LARGE SCALE GENOMIC DNA]</scope>
    <source>
        <strain evidence="16 17">BZ-SZ-XJ18</strain>
    </source>
</reference>
<dbReference type="InterPro" id="IPR011604">
    <property type="entry name" value="PDDEXK-like_dom_sf"/>
</dbReference>
<keyword evidence="8 16" id="KW-0269">Exonuclease</keyword>
<dbReference type="GO" id="GO:0004386">
    <property type="term" value="F:helicase activity"/>
    <property type="evidence" value="ECO:0007669"/>
    <property type="project" value="UniProtKB-KW"/>
</dbReference>
<dbReference type="PROSITE" id="PS51217">
    <property type="entry name" value="UVRD_HELICASE_CTER"/>
    <property type="match status" value="1"/>
</dbReference>
<accession>A0A2P6MKU5</accession>
<evidence type="ECO:0000256" key="12">
    <source>
        <dbReference type="ARBA" id="ARBA00023125"/>
    </source>
</evidence>
<evidence type="ECO:0000256" key="3">
    <source>
        <dbReference type="ARBA" id="ARBA00022723"/>
    </source>
</evidence>
<feature type="domain" description="UvrD-like helicase C-terminal" evidence="15">
    <location>
        <begin position="278"/>
        <end position="564"/>
    </location>
</feature>
<evidence type="ECO:0000259" key="15">
    <source>
        <dbReference type="PROSITE" id="PS51217"/>
    </source>
</evidence>
<feature type="region of interest" description="Disordered" evidence="14">
    <location>
        <begin position="1125"/>
        <end position="1144"/>
    </location>
</feature>
<evidence type="ECO:0000256" key="9">
    <source>
        <dbReference type="ARBA" id="ARBA00022840"/>
    </source>
</evidence>
<evidence type="ECO:0000256" key="13">
    <source>
        <dbReference type="ARBA" id="ARBA00023204"/>
    </source>
</evidence>
<evidence type="ECO:0000256" key="7">
    <source>
        <dbReference type="ARBA" id="ARBA00022806"/>
    </source>
</evidence>
<keyword evidence="5" id="KW-0227">DNA damage</keyword>
<evidence type="ECO:0000256" key="11">
    <source>
        <dbReference type="ARBA" id="ARBA00023014"/>
    </source>
</evidence>
<keyword evidence="2" id="KW-0540">Nuclease</keyword>
<dbReference type="GO" id="GO:0003677">
    <property type="term" value="F:DNA binding"/>
    <property type="evidence" value="ECO:0007669"/>
    <property type="project" value="UniProtKB-KW"/>
</dbReference>
<dbReference type="Gene3D" id="3.90.320.10">
    <property type="match status" value="1"/>
</dbReference>
<dbReference type="InterPro" id="IPR049035">
    <property type="entry name" value="ADDB_N"/>
</dbReference>
<keyword evidence="9" id="KW-0067">ATP-binding</keyword>
<keyword evidence="11" id="KW-0411">Iron-sulfur</keyword>
<evidence type="ECO:0000313" key="17">
    <source>
        <dbReference type="Proteomes" id="UP000243650"/>
    </source>
</evidence>
<dbReference type="Gene3D" id="6.10.140.1030">
    <property type="match status" value="1"/>
</dbReference>
<name>A0A2P6MKU5_ALKUR</name>
<keyword evidence="6" id="KW-0378">Hydrolase</keyword>
<dbReference type="Proteomes" id="UP000243650">
    <property type="component" value="Unassembled WGS sequence"/>
</dbReference>
<dbReference type="AlphaFoldDB" id="A0A2P6MKU5"/>
<dbReference type="Pfam" id="PF21445">
    <property type="entry name" value="ADDB_N"/>
    <property type="match status" value="1"/>
</dbReference>
<keyword evidence="7 16" id="KW-0347">Helicase</keyword>
<evidence type="ECO:0000256" key="2">
    <source>
        <dbReference type="ARBA" id="ARBA00022722"/>
    </source>
</evidence>
<evidence type="ECO:0000256" key="1">
    <source>
        <dbReference type="ARBA" id="ARBA00022485"/>
    </source>
</evidence>
<dbReference type="InterPro" id="IPR014017">
    <property type="entry name" value="DNA_helicase_UvrD-like_C"/>
</dbReference>
<evidence type="ECO:0000313" key="16">
    <source>
        <dbReference type="EMBL" id="PRO66907.1"/>
    </source>
</evidence>
<dbReference type="NCBIfam" id="TIGR02773">
    <property type="entry name" value="addB_Gpos"/>
    <property type="match status" value="1"/>
</dbReference>
<keyword evidence="10" id="KW-0408">Iron</keyword>
<protein>
    <submittedName>
        <fullName evidence="16">Helicase-exonuclease AddAB subunit AddB</fullName>
    </submittedName>
</protein>
<keyword evidence="17" id="KW-1185">Reference proteome</keyword>
<dbReference type="EMBL" id="PVNS01000002">
    <property type="protein sequence ID" value="PRO66907.1"/>
    <property type="molecule type" value="Genomic_DNA"/>
</dbReference>
<keyword evidence="3" id="KW-0479">Metal-binding</keyword>
<proteinExistence type="predicted"/>
<dbReference type="PANTHER" id="PTHR30591">
    <property type="entry name" value="RECBCD ENZYME SUBUNIT RECC"/>
    <property type="match status" value="1"/>
</dbReference>
<evidence type="ECO:0000256" key="4">
    <source>
        <dbReference type="ARBA" id="ARBA00022741"/>
    </source>
</evidence>
<sequence>MMAVTFITGRAGSGKTTLIHNEIVEDLLQNPSGPPILLIVPEQMTFQTEKDILQKLGRAYTRLHVLSLPRLAVKLLEETGGAAETLISETGIHTLIRRVFADTKEEWQLYRGGRLPNGFISQAADFLKESRRYHLDTERMQTIYEALEKEGGGPGEKRLQAKLHDLLLMKRYTEEALSGRFVESEDLLLLGTRAVKPSEFLTGAVVYLDGFHSFTPLEETFLTEVMTCCQVKACFTGEKVPDNETWLDPLDLFFETENAMQRIQLQLPDTDFHVHHLAEVKRFSTPALNHLEKTWAAFPAKPGAAVKGVRLWEAVDRRTEVEHCARRISGLVRKGQIRYRDIAVVTRNMDAYEPHIETIFPAEDIPYFSDRKRYAHDHPFTEFMKASLEAIDRNWPYDAVFRLLKTGYLFSGDTDLEWQKLDIVENYVLERGIRGEAWKKESRWEEVPSELEKLDDEPISSIIKRWTGALRKLERALQASSETTHFVKALYTYTEDSGIPKTFLAAETEETLRENEQLWKEWIRLLEDMNELGGRMALTRETFAEMIEAGLDALTFSIIPPAFDQVTCADAETSRLSSPKMVFLLGVNEGVFPLQPGENGYLSEDERKMVKAAGGELAPDASEQLMNEQYVFYRSLTQPSHQLYISWALSDDEGRRLQPSLYVRPLQERLPELEVEVKYPSPADHDWREQTRFVTNPKRTLGYTAAMLKEEQGGYSVPLLWHAAESWYKEKGETRLHRLLQNSLNYKNEAAALTKEEGARLYGKKLKASVSRLEQYNACPFSQFAGYGLKLKERKIHKLEAPDIGVLFHEAMKEVTEKIQTLDRPWDSFTKEETSRMAEEAVSGIAPRIQRDIFKQSHRYDYLLSKLTDVVSQASWMMSEHARRQDFVPVGMELSFGLSGGLPPLMMPLPDGTEMEMRGIIDRVDRADTENGTFLRIIDYKSSQRDIQLDDIYYGLSLQMLVYLDVILAFSHELLGVEADAAGMLYFHLHNPLLKEERKLSEEEVEEELLKKFKMKGLLSSDPSVIKASDHTLDSGYSTIVPVQLKKSGEAGAKSKTISQEDFAHLRSYVRNHLQLIGRKLMEGDTSITPYRKKNQVPCQFCSFRAVCQFDPSFAANTYRSLKPQSPDQIMNKIREEDHDENET</sequence>
<evidence type="ECO:0000256" key="6">
    <source>
        <dbReference type="ARBA" id="ARBA00022801"/>
    </source>
</evidence>
<dbReference type="GO" id="GO:0046872">
    <property type="term" value="F:metal ion binding"/>
    <property type="evidence" value="ECO:0007669"/>
    <property type="project" value="UniProtKB-KW"/>
</dbReference>
<dbReference type="InterPro" id="IPR038726">
    <property type="entry name" value="PDDEXK_AddAB-type"/>
</dbReference>
<dbReference type="InterPro" id="IPR014140">
    <property type="entry name" value="DNA_helicase_suAddB"/>
</dbReference>
<evidence type="ECO:0000256" key="14">
    <source>
        <dbReference type="SAM" id="MobiDB-lite"/>
    </source>
</evidence>
<organism evidence="16 17">
    <name type="scientific">Alkalicoccus urumqiensis</name>
    <name type="common">Bacillus urumqiensis</name>
    <dbReference type="NCBI Taxonomy" id="1548213"/>
    <lineage>
        <taxon>Bacteria</taxon>
        <taxon>Bacillati</taxon>
        <taxon>Bacillota</taxon>
        <taxon>Bacilli</taxon>
        <taxon>Bacillales</taxon>
        <taxon>Bacillaceae</taxon>
        <taxon>Alkalicoccus</taxon>
    </lineage>
</organism>
<dbReference type="GO" id="GO:0000724">
    <property type="term" value="P:double-strand break repair via homologous recombination"/>
    <property type="evidence" value="ECO:0007669"/>
    <property type="project" value="InterPro"/>
</dbReference>
<dbReference type="OrthoDB" id="9758506at2"/>
<comment type="caution">
    <text evidence="16">The sequence shown here is derived from an EMBL/GenBank/DDBJ whole genome shotgun (WGS) entry which is preliminary data.</text>
</comment>
<dbReference type="GO" id="GO:0051539">
    <property type="term" value="F:4 iron, 4 sulfur cluster binding"/>
    <property type="evidence" value="ECO:0007669"/>
    <property type="project" value="UniProtKB-KW"/>
</dbReference>
<dbReference type="Pfam" id="PF12705">
    <property type="entry name" value="PDDEXK_1"/>
    <property type="match status" value="1"/>
</dbReference>
<evidence type="ECO:0000256" key="8">
    <source>
        <dbReference type="ARBA" id="ARBA00022839"/>
    </source>
</evidence>
<keyword evidence="4" id="KW-0547">Nucleotide-binding</keyword>
<dbReference type="InterPro" id="IPR027417">
    <property type="entry name" value="P-loop_NTPase"/>
</dbReference>
<keyword evidence="13" id="KW-0234">DNA repair</keyword>
<dbReference type="RefSeq" id="WP_105957943.1">
    <property type="nucleotide sequence ID" value="NZ_PVNS01000002.1"/>
</dbReference>
<keyword evidence="1" id="KW-0004">4Fe-4S</keyword>
<keyword evidence="12" id="KW-0238">DNA-binding</keyword>
<evidence type="ECO:0000256" key="10">
    <source>
        <dbReference type="ARBA" id="ARBA00023004"/>
    </source>
</evidence>
<gene>
    <name evidence="16" type="primary">addB</name>
    <name evidence="16" type="ORF">C6I21_03010</name>
</gene>
<dbReference type="GO" id="GO:0004527">
    <property type="term" value="F:exonuclease activity"/>
    <property type="evidence" value="ECO:0007669"/>
    <property type="project" value="UniProtKB-KW"/>
</dbReference>
<dbReference type="PANTHER" id="PTHR30591:SF1">
    <property type="entry name" value="RECBCD ENZYME SUBUNIT RECC"/>
    <property type="match status" value="1"/>
</dbReference>